<keyword evidence="3" id="KW-1185">Reference proteome</keyword>
<accession>A0ABS8Y7D3</accession>
<gene>
    <name evidence="2" type="ORF">HAX54_011017</name>
</gene>
<evidence type="ECO:0000256" key="1">
    <source>
        <dbReference type="SAM" id="MobiDB-lite"/>
    </source>
</evidence>
<sequence>MVEADDKEGKGRGLRRGGENERSGDVSCGRLEEGDGGDGEREVGLPEIMEVHREVVASAGSGVVHRRRRRCGFA</sequence>
<comment type="caution">
    <text evidence="2">The sequence shown here is derived from an EMBL/GenBank/DDBJ whole genome shotgun (WGS) entry which is preliminary data.</text>
</comment>
<feature type="compositionally biased region" description="Basic and acidic residues" evidence="1">
    <location>
        <begin position="7"/>
        <end position="42"/>
    </location>
</feature>
<dbReference type="Proteomes" id="UP000823775">
    <property type="component" value="Unassembled WGS sequence"/>
</dbReference>
<dbReference type="EMBL" id="JACEIK010161940">
    <property type="protein sequence ID" value="MCE5167576.1"/>
    <property type="molecule type" value="Genomic_DNA"/>
</dbReference>
<protein>
    <submittedName>
        <fullName evidence="2">Uncharacterized protein</fullName>
    </submittedName>
</protein>
<organism evidence="2 3">
    <name type="scientific">Datura stramonium</name>
    <name type="common">Jimsonweed</name>
    <name type="synonym">Common thornapple</name>
    <dbReference type="NCBI Taxonomy" id="4076"/>
    <lineage>
        <taxon>Eukaryota</taxon>
        <taxon>Viridiplantae</taxon>
        <taxon>Streptophyta</taxon>
        <taxon>Embryophyta</taxon>
        <taxon>Tracheophyta</taxon>
        <taxon>Spermatophyta</taxon>
        <taxon>Magnoliopsida</taxon>
        <taxon>eudicotyledons</taxon>
        <taxon>Gunneridae</taxon>
        <taxon>Pentapetalae</taxon>
        <taxon>asterids</taxon>
        <taxon>lamiids</taxon>
        <taxon>Solanales</taxon>
        <taxon>Solanaceae</taxon>
        <taxon>Solanoideae</taxon>
        <taxon>Datureae</taxon>
        <taxon>Datura</taxon>
    </lineage>
</organism>
<feature type="non-terminal residue" evidence="2">
    <location>
        <position position="74"/>
    </location>
</feature>
<feature type="region of interest" description="Disordered" evidence="1">
    <location>
        <begin position="1"/>
        <end position="42"/>
    </location>
</feature>
<reference evidence="2 3" key="1">
    <citation type="journal article" date="2021" name="BMC Genomics">
        <title>Datura genome reveals duplications of psychoactive alkaloid biosynthetic genes and high mutation rate following tissue culture.</title>
        <authorList>
            <person name="Rajewski A."/>
            <person name="Carter-House D."/>
            <person name="Stajich J."/>
            <person name="Litt A."/>
        </authorList>
    </citation>
    <scope>NUCLEOTIDE SEQUENCE [LARGE SCALE GENOMIC DNA]</scope>
    <source>
        <strain evidence="2">AR-01</strain>
    </source>
</reference>
<evidence type="ECO:0000313" key="2">
    <source>
        <dbReference type="EMBL" id="MCE5167576.1"/>
    </source>
</evidence>
<name>A0ABS8Y7D3_DATST</name>
<proteinExistence type="predicted"/>
<evidence type="ECO:0000313" key="3">
    <source>
        <dbReference type="Proteomes" id="UP000823775"/>
    </source>
</evidence>